<dbReference type="Proteomes" id="UP000601435">
    <property type="component" value="Unassembled WGS sequence"/>
</dbReference>
<organism evidence="2 3">
    <name type="scientific">Symbiodinium necroappetens</name>
    <dbReference type="NCBI Taxonomy" id="1628268"/>
    <lineage>
        <taxon>Eukaryota</taxon>
        <taxon>Sar</taxon>
        <taxon>Alveolata</taxon>
        <taxon>Dinophyceae</taxon>
        <taxon>Suessiales</taxon>
        <taxon>Symbiodiniaceae</taxon>
        <taxon>Symbiodinium</taxon>
    </lineage>
</organism>
<sequence>MTRGLLAFALAAAAGLASGQQTGGTGAYPAKYNLIDPDPSCRYASTVWTDKGPQCPIYSGAADVDVMAAHPNVMERTLYVMRNMARLFPTFYAASEWGWSSATYKDDCHQSHSPERPYYFMSEAVQAARLNAFSGATTYSGCSRSACGSASSHFTCCDYCEFNIWAQCGFKYRTRGIVQPLFSKNAWNDVGSEGIWGQNTAFISSAAHCGQNFNPAYDHQGIGFYPGGATTMVGIKDTGDWEDHVFPHATHFDWDSSDHFTFLVQWFGKKQTVPRRVVQLFLLYGGEATDMGSPFAGDDASGFFVKQKPLTATCEPCAFMAQDQIGEWHRLPEEKEYYFGTVSQPQSLLDGSAACAENHYYFDGSEWSANGGPGLANNKTEAGGCAAWAGLPISNP</sequence>
<keyword evidence="3" id="KW-1185">Reference proteome</keyword>
<protein>
    <submittedName>
        <fullName evidence="2">Uncharacterized protein</fullName>
    </submittedName>
</protein>
<dbReference type="OrthoDB" id="411753at2759"/>
<gene>
    <name evidence="2" type="ORF">SNEC2469_LOCUS3806</name>
</gene>
<name>A0A812L1A5_9DINO</name>
<feature type="signal peptide" evidence="1">
    <location>
        <begin position="1"/>
        <end position="19"/>
    </location>
</feature>
<evidence type="ECO:0000256" key="1">
    <source>
        <dbReference type="SAM" id="SignalP"/>
    </source>
</evidence>
<comment type="caution">
    <text evidence="2">The sequence shown here is derived from an EMBL/GenBank/DDBJ whole genome shotgun (WGS) entry which is preliminary data.</text>
</comment>
<keyword evidence="1" id="KW-0732">Signal</keyword>
<accession>A0A812L1A5</accession>
<dbReference type="AlphaFoldDB" id="A0A812L1A5"/>
<evidence type="ECO:0000313" key="2">
    <source>
        <dbReference type="EMBL" id="CAE7234134.1"/>
    </source>
</evidence>
<dbReference type="EMBL" id="CAJNJA010008217">
    <property type="protein sequence ID" value="CAE7234134.1"/>
    <property type="molecule type" value="Genomic_DNA"/>
</dbReference>
<feature type="chain" id="PRO_5032903111" evidence="1">
    <location>
        <begin position="20"/>
        <end position="396"/>
    </location>
</feature>
<proteinExistence type="predicted"/>
<reference evidence="2" key="1">
    <citation type="submission" date="2021-02" db="EMBL/GenBank/DDBJ databases">
        <authorList>
            <person name="Dougan E. K."/>
            <person name="Rhodes N."/>
            <person name="Thang M."/>
            <person name="Chan C."/>
        </authorList>
    </citation>
    <scope>NUCLEOTIDE SEQUENCE</scope>
</reference>
<evidence type="ECO:0000313" key="3">
    <source>
        <dbReference type="Proteomes" id="UP000601435"/>
    </source>
</evidence>